<comment type="caution">
    <text evidence="2">The sequence shown here is derived from an EMBL/GenBank/DDBJ whole genome shotgun (WGS) entry which is preliminary data.</text>
</comment>
<feature type="non-terminal residue" evidence="2">
    <location>
        <position position="1"/>
    </location>
</feature>
<name>A0ABW3A9L1_9ACTN</name>
<sequence>AEAARRCRMVLHPDGDDRDLRHVYPDRVRLGGPGVFAGDWAWAPNDAGEMRIPVGFVGTLIDTWNGWAVFCCARDVAEAIVADQHNHRDRFRRHLTAEGIPEADLDRRVDESLGRMWFDGDVIVVDDTRVQNDPDAIDHIPPAFDGQYVVMGWCWTWIAVHPYDCDRIAGTIPDPATTDTSSGSSRRHHPGPERI</sequence>
<evidence type="ECO:0000313" key="3">
    <source>
        <dbReference type="Proteomes" id="UP001597053"/>
    </source>
</evidence>
<dbReference type="Proteomes" id="UP001597053">
    <property type="component" value="Unassembled WGS sequence"/>
</dbReference>
<organism evidence="2 3">
    <name type="scientific">Micromonospora azadirachtae</name>
    <dbReference type="NCBI Taxonomy" id="1970735"/>
    <lineage>
        <taxon>Bacteria</taxon>
        <taxon>Bacillati</taxon>
        <taxon>Actinomycetota</taxon>
        <taxon>Actinomycetes</taxon>
        <taxon>Micromonosporales</taxon>
        <taxon>Micromonosporaceae</taxon>
        <taxon>Micromonospora</taxon>
    </lineage>
</organism>
<keyword evidence="3" id="KW-1185">Reference proteome</keyword>
<gene>
    <name evidence="2" type="ORF">ACFQZ8_25160</name>
</gene>
<evidence type="ECO:0000313" key="2">
    <source>
        <dbReference type="EMBL" id="MFD0787204.1"/>
    </source>
</evidence>
<evidence type="ECO:0000256" key="1">
    <source>
        <dbReference type="SAM" id="MobiDB-lite"/>
    </source>
</evidence>
<dbReference type="EMBL" id="JBHTHM010001840">
    <property type="protein sequence ID" value="MFD0787204.1"/>
    <property type="molecule type" value="Genomic_DNA"/>
</dbReference>
<accession>A0ABW3A9L1</accession>
<proteinExistence type="predicted"/>
<protein>
    <submittedName>
        <fullName evidence="2">Uncharacterized protein</fullName>
    </submittedName>
</protein>
<reference evidence="3" key="1">
    <citation type="journal article" date="2019" name="Int. J. Syst. Evol. Microbiol.">
        <title>The Global Catalogue of Microorganisms (GCM) 10K type strain sequencing project: providing services to taxonomists for standard genome sequencing and annotation.</title>
        <authorList>
            <consortium name="The Broad Institute Genomics Platform"/>
            <consortium name="The Broad Institute Genome Sequencing Center for Infectious Disease"/>
            <person name="Wu L."/>
            <person name="Ma J."/>
        </authorList>
    </citation>
    <scope>NUCLEOTIDE SEQUENCE [LARGE SCALE GENOMIC DNA]</scope>
    <source>
        <strain evidence="3">JCM 32148</strain>
    </source>
</reference>
<feature type="region of interest" description="Disordered" evidence="1">
    <location>
        <begin position="172"/>
        <end position="195"/>
    </location>
</feature>